<evidence type="ECO:0000313" key="1">
    <source>
        <dbReference type="EMBL" id="KAA9394603.1"/>
    </source>
</evidence>
<gene>
    <name evidence="1" type="ORF">FCK90_05340</name>
</gene>
<dbReference type="AlphaFoldDB" id="A0A5J5KY51"/>
<dbReference type="Gene3D" id="3.40.50.12780">
    <property type="entry name" value="N-terminal domain of ligase-like"/>
    <property type="match status" value="1"/>
</dbReference>
<dbReference type="Proteomes" id="UP000325957">
    <property type="component" value="Unassembled WGS sequence"/>
</dbReference>
<keyword evidence="2" id="KW-1185">Reference proteome</keyword>
<evidence type="ECO:0000313" key="2">
    <source>
        <dbReference type="Proteomes" id="UP000325957"/>
    </source>
</evidence>
<proteinExistence type="predicted"/>
<dbReference type="EMBL" id="SZWF01000005">
    <property type="protein sequence ID" value="KAA9394603.1"/>
    <property type="molecule type" value="Genomic_DNA"/>
</dbReference>
<dbReference type="InterPro" id="IPR017523">
    <property type="entry name" value="Rv3268"/>
</dbReference>
<dbReference type="OrthoDB" id="3396763at2"/>
<dbReference type="NCBIfam" id="TIGR03089">
    <property type="entry name" value="TIGR03089 family protein"/>
    <property type="match status" value="1"/>
</dbReference>
<evidence type="ECO:0008006" key="3">
    <source>
        <dbReference type="Google" id="ProtNLM"/>
    </source>
</evidence>
<protein>
    <recommendedName>
        <fullName evidence="3">TIGR03089 family protein</fullName>
    </recommendedName>
</protein>
<accession>A0A5J5KY51</accession>
<dbReference type="InterPro" id="IPR042099">
    <property type="entry name" value="ANL_N_sf"/>
</dbReference>
<sequence>MPSISSPDNARPQDFTRLLDQMAARPTPAVVFYGHDGGRVELSGRVLENWVAKTANLLVDDLGLMPGDHVLVDASLHWRTAVVIAAAWRLGAVVVLSGAADAPSGAGNGAAASPRTSHPVELAVIQDPGEAAATSSAAEKAGTLPGVQSAAEVMALAYPGLAMSLEPERLPAGAIDYCAEIRVHGDQWSGASRPGPEDVCLLTPAERLTHARFFSAAAALGDQVQAEAIGAVHLDADSWSAVSLERLVATWLAGSTAVLTDLSAERPHGGSHEGAEGIGAILAAERVGLSWS</sequence>
<organism evidence="1 2">
    <name type="scientific">Kocuria coralli</name>
    <dbReference type="NCBI Taxonomy" id="1461025"/>
    <lineage>
        <taxon>Bacteria</taxon>
        <taxon>Bacillati</taxon>
        <taxon>Actinomycetota</taxon>
        <taxon>Actinomycetes</taxon>
        <taxon>Micrococcales</taxon>
        <taxon>Micrococcaceae</taxon>
        <taxon>Kocuria</taxon>
    </lineage>
</organism>
<reference evidence="1 2" key="1">
    <citation type="submission" date="2019-05" db="EMBL/GenBank/DDBJ databases">
        <title>Kocuria coralli sp. nov., a novel actinobacterium isolated from coral reef seawater.</title>
        <authorList>
            <person name="Li J."/>
        </authorList>
    </citation>
    <scope>NUCLEOTIDE SEQUENCE [LARGE SCALE GENOMIC DNA]</scope>
    <source>
        <strain evidence="1 2">SCSIO 13007</strain>
    </source>
</reference>
<comment type="caution">
    <text evidence="1">The sequence shown here is derived from an EMBL/GenBank/DDBJ whole genome shotgun (WGS) entry which is preliminary data.</text>
</comment>
<dbReference type="SUPFAM" id="SSF56801">
    <property type="entry name" value="Acetyl-CoA synthetase-like"/>
    <property type="match status" value="1"/>
</dbReference>
<name>A0A5J5KY51_9MICC</name>
<dbReference type="RefSeq" id="WP_158033274.1">
    <property type="nucleotide sequence ID" value="NZ_ML708614.1"/>
</dbReference>